<keyword evidence="3" id="KW-1185">Reference proteome</keyword>
<evidence type="ECO:0000256" key="1">
    <source>
        <dbReference type="SAM" id="MobiDB-lite"/>
    </source>
</evidence>
<name>A0AB39Z419_DROSZ</name>
<feature type="compositionally biased region" description="Basic residues" evidence="1">
    <location>
        <begin position="284"/>
        <end position="293"/>
    </location>
</feature>
<feature type="compositionally biased region" description="Pro residues" evidence="1">
    <location>
        <begin position="255"/>
        <end position="269"/>
    </location>
</feature>
<feature type="region of interest" description="Disordered" evidence="1">
    <location>
        <begin position="503"/>
        <end position="525"/>
    </location>
</feature>
<dbReference type="AlphaFoldDB" id="A0AB39Z419"/>
<evidence type="ECO:0000313" key="4">
    <source>
        <dbReference type="RefSeq" id="XP_016928083.3"/>
    </source>
</evidence>
<keyword evidence="2" id="KW-0732">Signal</keyword>
<feature type="chain" id="PRO_5045273347" evidence="2">
    <location>
        <begin position="33"/>
        <end position="539"/>
    </location>
</feature>
<dbReference type="Proteomes" id="UP001652628">
    <property type="component" value="Chromosome 2R"/>
</dbReference>
<feature type="signal peptide" evidence="2">
    <location>
        <begin position="1"/>
        <end position="32"/>
    </location>
</feature>
<protein>
    <submittedName>
        <fullName evidence="4">Uncharacterized protein</fullName>
    </submittedName>
</protein>
<feature type="region of interest" description="Disordered" evidence="1">
    <location>
        <begin position="31"/>
        <end position="72"/>
    </location>
</feature>
<feature type="region of interest" description="Disordered" evidence="1">
    <location>
        <begin position="198"/>
        <end position="293"/>
    </location>
</feature>
<evidence type="ECO:0000313" key="3">
    <source>
        <dbReference type="Proteomes" id="UP001652628"/>
    </source>
</evidence>
<dbReference type="GeneID" id="108008699"/>
<gene>
    <name evidence="4" type="primary">LOC108008699</name>
</gene>
<feature type="compositionally biased region" description="Low complexity" evidence="1">
    <location>
        <begin position="210"/>
        <end position="239"/>
    </location>
</feature>
<organism evidence="3 4">
    <name type="scientific">Drosophila suzukii</name>
    <name type="common">Spotted-wing drosophila fruit fly</name>
    <dbReference type="NCBI Taxonomy" id="28584"/>
    <lineage>
        <taxon>Eukaryota</taxon>
        <taxon>Metazoa</taxon>
        <taxon>Ecdysozoa</taxon>
        <taxon>Arthropoda</taxon>
        <taxon>Hexapoda</taxon>
        <taxon>Insecta</taxon>
        <taxon>Pterygota</taxon>
        <taxon>Neoptera</taxon>
        <taxon>Endopterygota</taxon>
        <taxon>Diptera</taxon>
        <taxon>Brachycera</taxon>
        <taxon>Muscomorpha</taxon>
        <taxon>Ephydroidea</taxon>
        <taxon>Drosophilidae</taxon>
        <taxon>Drosophila</taxon>
        <taxon>Sophophora</taxon>
    </lineage>
</organism>
<proteinExistence type="predicted"/>
<sequence length="539" mass="60900">MRTMSMRIWSHSTVALPLMAMVILVSVGQSTGRTGDQSVYRPSDLNDPWTRRHYSSERRDEKDWRDMPPTESRYLTDPEILFQRLDDMEQVKAASPDKLSPSSKEKSENFLLGTKNIGTQLFKENLSQSQGMGDDELSREMEDPFESLARMNYNEQALDHKSDRELKRMLGYYRRMDRDGKPNVATANLLAKVISSKADQPKVSKGQTCRATTARPTSTMRSSTTRRTTRSTTTRSPSTFCLPEASPDGLAKPMPSTPPPSHSPRPPTTRKPCGESAKPNKSPIKSKPKKPGGTKKLLDIILATKQHALSVLKILSHLEMELLSQSADDDMGLGSTNRVKGQPMPKNTCERLEKPLKTPHHVFSFGIRPASQKESMYDLALAREEELKLEDRVWEEHQQQMKLRRPVKPKRFEAAPPAAARLEPFEEPRKPLQSLNTLESVKPVTPAQDRRINLEALSVVVKPASPVASKDSPSPSARWNPSFMPRTEMKAIRVEGPVDDELQQSKVLQKRKRKKKKHKLYAQEQKAEASRFPIAGVFY</sequence>
<accession>A0AB39Z419</accession>
<evidence type="ECO:0000256" key="2">
    <source>
        <dbReference type="SAM" id="SignalP"/>
    </source>
</evidence>
<feature type="compositionally biased region" description="Basic and acidic residues" evidence="1">
    <location>
        <begin position="54"/>
        <end position="68"/>
    </location>
</feature>
<feature type="compositionally biased region" description="Basic residues" evidence="1">
    <location>
        <begin position="508"/>
        <end position="520"/>
    </location>
</feature>
<reference evidence="4" key="1">
    <citation type="submission" date="2025-08" db="UniProtKB">
        <authorList>
            <consortium name="RefSeq"/>
        </authorList>
    </citation>
    <scope>IDENTIFICATION</scope>
</reference>
<dbReference type="RefSeq" id="XP_016928083.3">
    <property type="nucleotide sequence ID" value="XM_017072594.4"/>
</dbReference>